<evidence type="ECO:0000259" key="8">
    <source>
        <dbReference type="Pfam" id="PF25967"/>
    </source>
</evidence>
<dbReference type="EMBL" id="JARVII010000008">
    <property type="protein sequence ID" value="MDG9699187.1"/>
    <property type="molecule type" value="Genomic_DNA"/>
</dbReference>
<dbReference type="Gene3D" id="2.40.50.100">
    <property type="match status" value="1"/>
</dbReference>
<dbReference type="Pfam" id="PF25967">
    <property type="entry name" value="RND-MFP_C"/>
    <property type="match status" value="1"/>
</dbReference>
<dbReference type="Pfam" id="PF25917">
    <property type="entry name" value="BSH_RND"/>
    <property type="match status" value="1"/>
</dbReference>
<accession>A0AAW6RKE8</accession>
<dbReference type="Proteomes" id="UP001237156">
    <property type="component" value="Unassembled WGS sequence"/>
</dbReference>
<name>A0AAW6RKE8_9BURK</name>
<dbReference type="NCBIfam" id="TIGR01730">
    <property type="entry name" value="RND_mfp"/>
    <property type="match status" value="1"/>
</dbReference>
<feature type="domain" description="Multidrug resistance protein MdtA-like C-terminal permuted SH3" evidence="8">
    <location>
        <begin position="318"/>
        <end position="376"/>
    </location>
</feature>
<dbReference type="RefSeq" id="WP_279524131.1">
    <property type="nucleotide sequence ID" value="NZ_JARVII010000008.1"/>
</dbReference>
<evidence type="ECO:0000313" key="9">
    <source>
        <dbReference type="EMBL" id="MDG9699187.1"/>
    </source>
</evidence>
<feature type="chain" id="PRO_5043722983" evidence="4">
    <location>
        <begin position="31"/>
        <end position="422"/>
    </location>
</feature>
<dbReference type="PROSITE" id="PS51257">
    <property type="entry name" value="PROKAR_LIPOPROTEIN"/>
    <property type="match status" value="1"/>
</dbReference>
<dbReference type="Gene3D" id="1.10.287.470">
    <property type="entry name" value="Helix hairpin bin"/>
    <property type="match status" value="1"/>
</dbReference>
<dbReference type="PANTHER" id="PTHR30158:SF3">
    <property type="entry name" value="MULTIDRUG EFFLUX PUMP SUBUNIT ACRA-RELATED"/>
    <property type="match status" value="1"/>
</dbReference>
<evidence type="ECO:0000259" key="5">
    <source>
        <dbReference type="Pfam" id="PF25876"/>
    </source>
</evidence>
<evidence type="ECO:0000259" key="7">
    <source>
        <dbReference type="Pfam" id="PF25944"/>
    </source>
</evidence>
<keyword evidence="4" id="KW-0732">Signal</keyword>
<proteinExistence type="inferred from homology"/>
<evidence type="ECO:0000259" key="6">
    <source>
        <dbReference type="Pfam" id="PF25917"/>
    </source>
</evidence>
<feature type="domain" description="Multidrug resistance protein MdtA-like alpha-helical hairpin" evidence="5">
    <location>
        <begin position="119"/>
        <end position="188"/>
    </location>
</feature>
<feature type="compositionally biased region" description="Low complexity" evidence="3">
    <location>
        <begin position="400"/>
        <end position="422"/>
    </location>
</feature>
<keyword evidence="10" id="KW-1185">Reference proteome</keyword>
<comment type="subcellular location">
    <subcellularLocation>
        <location evidence="1">Cell envelope</location>
    </subcellularLocation>
</comment>
<dbReference type="GO" id="GO:0046677">
    <property type="term" value="P:response to antibiotic"/>
    <property type="evidence" value="ECO:0007669"/>
    <property type="project" value="TreeGrafter"/>
</dbReference>
<dbReference type="Gene3D" id="2.40.30.170">
    <property type="match status" value="1"/>
</dbReference>
<dbReference type="Pfam" id="PF25876">
    <property type="entry name" value="HH_MFP_RND"/>
    <property type="match status" value="1"/>
</dbReference>
<evidence type="ECO:0000256" key="2">
    <source>
        <dbReference type="ARBA" id="ARBA00009477"/>
    </source>
</evidence>
<evidence type="ECO:0000256" key="1">
    <source>
        <dbReference type="ARBA" id="ARBA00004196"/>
    </source>
</evidence>
<gene>
    <name evidence="9" type="ORF">QB898_05535</name>
</gene>
<feature type="signal peptide" evidence="4">
    <location>
        <begin position="1"/>
        <end position="30"/>
    </location>
</feature>
<dbReference type="InterPro" id="IPR058627">
    <property type="entry name" value="MdtA-like_C"/>
</dbReference>
<dbReference type="GO" id="GO:0005886">
    <property type="term" value="C:plasma membrane"/>
    <property type="evidence" value="ECO:0007669"/>
    <property type="project" value="UniProtKB-SubCell"/>
</dbReference>
<feature type="domain" description="Multidrug resistance protein MdtA-like beta-barrel" evidence="7">
    <location>
        <begin position="225"/>
        <end position="313"/>
    </location>
</feature>
<dbReference type="PANTHER" id="PTHR30158">
    <property type="entry name" value="ACRA/E-RELATED COMPONENT OF DRUG EFFLUX TRANSPORTER"/>
    <property type="match status" value="1"/>
</dbReference>
<feature type="region of interest" description="Disordered" evidence="3">
    <location>
        <begin position="383"/>
        <end position="422"/>
    </location>
</feature>
<dbReference type="InterPro" id="IPR058625">
    <property type="entry name" value="MdtA-like_BSH"/>
</dbReference>
<organism evidence="9 10">
    <name type="scientific">Ottowia cancrivicina</name>
    <dbReference type="NCBI Taxonomy" id="3040346"/>
    <lineage>
        <taxon>Bacteria</taxon>
        <taxon>Pseudomonadati</taxon>
        <taxon>Pseudomonadota</taxon>
        <taxon>Betaproteobacteria</taxon>
        <taxon>Burkholderiales</taxon>
        <taxon>Comamonadaceae</taxon>
        <taxon>Ottowia</taxon>
    </lineage>
</organism>
<dbReference type="InterPro" id="IPR058626">
    <property type="entry name" value="MdtA-like_b-barrel"/>
</dbReference>
<dbReference type="AlphaFoldDB" id="A0AAW6RKE8"/>
<reference evidence="9 10" key="1">
    <citation type="submission" date="2023-04" db="EMBL/GenBank/DDBJ databases">
        <title>Ottowia paracancer sp. nov., isolated from human stomach.</title>
        <authorList>
            <person name="Song Y."/>
        </authorList>
    </citation>
    <scope>NUCLEOTIDE SEQUENCE [LARGE SCALE GENOMIC DNA]</scope>
    <source>
        <strain evidence="9 10">10c7w1</strain>
    </source>
</reference>
<dbReference type="InterPro" id="IPR006143">
    <property type="entry name" value="RND_pump_MFP"/>
</dbReference>
<dbReference type="GO" id="GO:0022857">
    <property type="term" value="F:transmembrane transporter activity"/>
    <property type="evidence" value="ECO:0007669"/>
    <property type="project" value="InterPro"/>
</dbReference>
<feature type="domain" description="Multidrug resistance protein MdtA-like barrel-sandwich hybrid" evidence="6">
    <location>
        <begin position="78"/>
        <end position="221"/>
    </location>
</feature>
<dbReference type="Pfam" id="PF25944">
    <property type="entry name" value="Beta-barrel_RND"/>
    <property type="match status" value="1"/>
</dbReference>
<dbReference type="InterPro" id="IPR058624">
    <property type="entry name" value="MdtA-like_HH"/>
</dbReference>
<evidence type="ECO:0000256" key="4">
    <source>
        <dbReference type="SAM" id="SignalP"/>
    </source>
</evidence>
<evidence type="ECO:0000256" key="3">
    <source>
        <dbReference type="SAM" id="MobiDB-lite"/>
    </source>
</evidence>
<dbReference type="SUPFAM" id="SSF111369">
    <property type="entry name" value="HlyD-like secretion proteins"/>
    <property type="match status" value="1"/>
</dbReference>
<comment type="similarity">
    <text evidence="2">Belongs to the membrane fusion protein (MFP) (TC 8.A.1) family.</text>
</comment>
<sequence>MSIRLSKQLGLAALAVAAAFTLSACSESIAAEEGGQPKNEQAGGQPKERPAPVVGVVTVHARQVATAVDLPGRLAARRVADVRPQVGGIIKKRLFEEGSQVKAGQALYQIDDAVYLANLESARAQLATAQAALAKADADLTRYKPLVAASVISQQEYDAAVATRQSAQASVKAANAAIRSAQINVNYSRITAPISGYIGQSYVSEGALVTAGDANKLATIQQTHPMYVNVTQSAAEVMKLKQEIADGKRKLVNGAVEVSIKFENGQEYAHKGRLLFADPTVDEATGQLTLRAEVPNPDNVLLPGLYVRVGLSQGDIGNAFVVPQQAVTRGKQDTLMIVNAEGGMEPRVVTIAGQQGGDWIVTDGLKDGDKVIVEGIMLAGMSGSPKVQTREWTPGGGAAQPGAAAGAAPAQQEQQQPQQQGR</sequence>
<comment type="caution">
    <text evidence="9">The sequence shown here is derived from an EMBL/GenBank/DDBJ whole genome shotgun (WGS) entry which is preliminary data.</text>
</comment>
<evidence type="ECO:0000313" key="10">
    <source>
        <dbReference type="Proteomes" id="UP001237156"/>
    </source>
</evidence>
<dbReference type="Gene3D" id="2.40.420.20">
    <property type="match status" value="1"/>
</dbReference>
<protein>
    <submittedName>
        <fullName evidence="9">Efflux RND transporter periplasmic adaptor subunit</fullName>
    </submittedName>
</protein>
<dbReference type="FunFam" id="2.40.420.20:FF:000001">
    <property type="entry name" value="Efflux RND transporter periplasmic adaptor subunit"/>
    <property type="match status" value="1"/>
</dbReference>